<dbReference type="GO" id="GO:0047429">
    <property type="term" value="F:nucleoside triphosphate diphosphatase activity"/>
    <property type="evidence" value="ECO:0007669"/>
    <property type="project" value="InterPro"/>
</dbReference>
<comment type="cofactor">
    <cofactor evidence="1">
        <name>a divalent metal cation</name>
        <dbReference type="ChEBI" id="CHEBI:60240"/>
    </cofactor>
</comment>
<keyword evidence="3" id="KW-0808">Transferase</keyword>
<dbReference type="Proteomes" id="UP000054653">
    <property type="component" value="Unassembled WGS sequence"/>
</dbReference>
<dbReference type="SUPFAM" id="SSF52972">
    <property type="entry name" value="ITPase-like"/>
    <property type="match status" value="1"/>
</dbReference>
<dbReference type="Gene3D" id="3.90.950.10">
    <property type="match status" value="1"/>
</dbReference>
<proteinExistence type="inferred from homology"/>
<evidence type="ECO:0000256" key="2">
    <source>
        <dbReference type="ARBA" id="ARBA00022801"/>
    </source>
</evidence>
<keyword evidence="3" id="KW-0489">Methyltransferase</keyword>
<dbReference type="GO" id="GO:0032259">
    <property type="term" value="P:methylation"/>
    <property type="evidence" value="ECO:0007669"/>
    <property type="project" value="UniProtKB-KW"/>
</dbReference>
<dbReference type="EMBL" id="JYDI01000091">
    <property type="protein sequence ID" value="KRY53194.1"/>
    <property type="molecule type" value="Genomic_DNA"/>
</dbReference>
<dbReference type="GO" id="GO:0008168">
    <property type="term" value="F:methyltransferase activity"/>
    <property type="evidence" value="ECO:0007669"/>
    <property type="project" value="UniProtKB-KW"/>
</dbReference>
<keyword evidence="2" id="KW-0378">Hydrolase</keyword>
<organism evidence="3 4">
    <name type="scientific">Trichinella britovi</name>
    <name type="common">Parasitic roundworm</name>
    <dbReference type="NCBI Taxonomy" id="45882"/>
    <lineage>
        <taxon>Eukaryota</taxon>
        <taxon>Metazoa</taxon>
        <taxon>Ecdysozoa</taxon>
        <taxon>Nematoda</taxon>
        <taxon>Enoplea</taxon>
        <taxon>Dorylaimia</taxon>
        <taxon>Trichinellida</taxon>
        <taxon>Trichinellidae</taxon>
        <taxon>Trichinella</taxon>
    </lineage>
</organism>
<dbReference type="CDD" id="cd00555">
    <property type="entry name" value="Maf"/>
    <property type="match status" value="1"/>
</dbReference>
<protein>
    <submittedName>
        <fullName evidence="3">N-acetylserotonin O-methyltransferase-like protein</fullName>
    </submittedName>
</protein>
<reference evidence="3 4" key="1">
    <citation type="submission" date="2015-01" db="EMBL/GenBank/DDBJ databases">
        <title>Evolution of Trichinella species and genotypes.</title>
        <authorList>
            <person name="Korhonen P.K."/>
            <person name="Edoardo P."/>
            <person name="Giuseppe L.R."/>
            <person name="Gasser R.B."/>
        </authorList>
    </citation>
    <scope>NUCLEOTIDE SEQUENCE [LARGE SCALE GENOMIC DNA]</scope>
    <source>
        <strain evidence="3">ISS120</strain>
    </source>
</reference>
<comment type="caution">
    <text evidence="3">The sequence shown here is derived from an EMBL/GenBank/DDBJ whole genome shotgun (WGS) entry which is preliminary data.</text>
</comment>
<evidence type="ECO:0000313" key="4">
    <source>
        <dbReference type="Proteomes" id="UP000054653"/>
    </source>
</evidence>
<sequence>MMFSKLLPGLNNKEIILASASPRREEILKKLKLPFKVATSKFAEDLDKSLYFGRPGDYVIDNASFKAEDVASQLSNQDTVKLVIGCDTVVVFGGKIYEKPIDKNDAIRMLHDFSGREHSVYTGVVFVEVHGLEKKFAEKFCEVTKLKFGDLSSELIDAYVESGESFDKAGAYSIQDSAAALVRAIDGDFYNVMGFPLHRVFSSLLTLYGRP</sequence>
<dbReference type="AlphaFoldDB" id="A0A0V1CV84"/>
<dbReference type="InterPro" id="IPR029001">
    <property type="entry name" value="ITPase-like_fam"/>
</dbReference>
<dbReference type="Pfam" id="PF02545">
    <property type="entry name" value="Maf"/>
    <property type="match status" value="1"/>
</dbReference>
<dbReference type="PIRSF" id="PIRSF006305">
    <property type="entry name" value="Maf"/>
    <property type="match status" value="1"/>
</dbReference>
<keyword evidence="4" id="KW-1185">Reference proteome</keyword>
<dbReference type="PANTHER" id="PTHR43213">
    <property type="entry name" value="BIFUNCTIONAL DTTP/UTP PYROPHOSPHATASE/METHYLTRANSFERASE PROTEIN-RELATED"/>
    <property type="match status" value="1"/>
</dbReference>
<evidence type="ECO:0000313" key="3">
    <source>
        <dbReference type="EMBL" id="KRY53194.1"/>
    </source>
</evidence>
<dbReference type="PANTHER" id="PTHR43213:SF5">
    <property type="entry name" value="BIFUNCTIONAL DTTP_UTP PYROPHOSPHATASE_METHYLTRANSFERASE PROTEIN-RELATED"/>
    <property type="match status" value="1"/>
</dbReference>
<accession>A0A0V1CV84</accession>
<dbReference type="HAMAP" id="MF_00528">
    <property type="entry name" value="Maf"/>
    <property type="match status" value="1"/>
</dbReference>
<dbReference type="NCBIfam" id="TIGR00172">
    <property type="entry name" value="maf"/>
    <property type="match status" value="1"/>
</dbReference>
<gene>
    <name evidence="3" type="primary">ASMTL</name>
    <name evidence="3" type="ORF">T03_6676</name>
</gene>
<dbReference type="InterPro" id="IPR003697">
    <property type="entry name" value="Maf-like"/>
</dbReference>
<name>A0A0V1CV84_TRIBR</name>
<dbReference type="OMA" id="VIGCDSV"/>
<evidence type="ECO:0000256" key="1">
    <source>
        <dbReference type="ARBA" id="ARBA00001968"/>
    </source>
</evidence>